<dbReference type="InterPro" id="IPR032672">
    <property type="entry name" value="TmcA/NAT10/Kre33"/>
</dbReference>
<feature type="region of interest" description="Disordered" evidence="1">
    <location>
        <begin position="24"/>
        <end position="52"/>
    </location>
</feature>
<dbReference type="GO" id="GO:1990883">
    <property type="term" value="F:18S rRNA cytidine N-acetyltransferase activity"/>
    <property type="evidence" value="ECO:0007669"/>
    <property type="project" value="TreeGrafter"/>
</dbReference>
<keyword evidence="4" id="KW-1185">Reference proteome</keyword>
<dbReference type="GO" id="GO:1904812">
    <property type="term" value="P:rRNA acetylation involved in maturation of SSU-rRNA"/>
    <property type="evidence" value="ECO:0007669"/>
    <property type="project" value="TreeGrafter"/>
</dbReference>
<dbReference type="GO" id="GO:0005730">
    <property type="term" value="C:nucleolus"/>
    <property type="evidence" value="ECO:0007669"/>
    <property type="project" value="TreeGrafter"/>
</dbReference>
<gene>
    <name evidence="3" type="ORF">TrRE_jg7182</name>
</gene>
<dbReference type="OrthoDB" id="28230at2759"/>
<dbReference type="GO" id="GO:0030686">
    <property type="term" value="C:90S preribosome"/>
    <property type="evidence" value="ECO:0007669"/>
    <property type="project" value="TreeGrafter"/>
</dbReference>
<dbReference type="Gene3D" id="3.40.630.30">
    <property type="match status" value="1"/>
</dbReference>
<dbReference type="PANTHER" id="PTHR10925">
    <property type="entry name" value="N-ACETYLTRANSFERASE 10"/>
    <property type="match status" value="1"/>
</dbReference>
<organism evidence="3 4">
    <name type="scientific">Triparma retinervis</name>
    <dbReference type="NCBI Taxonomy" id="2557542"/>
    <lineage>
        <taxon>Eukaryota</taxon>
        <taxon>Sar</taxon>
        <taxon>Stramenopiles</taxon>
        <taxon>Ochrophyta</taxon>
        <taxon>Bolidophyceae</taxon>
        <taxon>Parmales</taxon>
        <taxon>Triparmaceae</taxon>
        <taxon>Triparma</taxon>
    </lineage>
</organism>
<dbReference type="InterPro" id="IPR000182">
    <property type="entry name" value="GNAT_dom"/>
</dbReference>
<dbReference type="AlphaFoldDB" id="A0A9W7DWN4"/>
<protein>
    <recommendedName>
        <fullName evidence="2">N-acetyltransferase domain-containing protein</fullName>
    </recommendedName>
</protein>
<evidence type="ECO:0000313" key="3">
    <source>
        <dbReference type="EMBL" id="GMH59179.1"/>
    </source>
</evidence>
<evidence type="ECO:0000256" key="1">
    <source>
        <dbReference type="SAM" id="MobiDB-lite"/>
    </source>
</evidence>
<proteinExistence type="predicted"/>
<dbReference type="GO" id="GO:0000049">
    <property type="term" value="F:tRNA binding"/>
    <property type="evidence" value="ECO:0007669"/>
    <property type="project" value="TreeGrafter"/>
</dbReference>
<name>A0A9W7DWN4_9STRA</name>
<evidence type="ECO:0000313" key="4">
    <source>
        <dbReference type="Proteomes" id="UP001165082"/>
    </source>
</evidence>
<dbReference type="PANTHER" id="PTHR10925:SF5">
    <property type="entry name" value="RNA CYTIDINE ACETYLTRANSFERASE"/>
    <property type="match status" value="1"/>
</dbReference>
<dbReference type="EMBL" id="BRXZ01000983">
    <property type="protein sequence ID" value="GMH59179.1"/>
    <property type="molecule type" value="Genomic_DNA"/>
</dbReference>
<dbReference type="Proteomes" id="UP001165082">
    <property type="component" value="Unassembled WGS sequence"/>
</dbReference>
<reference evidence="3" key="1">
    <citation type="submission" date="2022-07" db="EMBL/GenBank/DDBJ databases">
        <title>Genome analysis of Parmales, a sister group of diatoms, reveals the evolutionary specialization of diatoms from phago-mixotrophs to photoautotrophs.</title>
        <authorList>
            <person name="Ban H."/>
            <person name="Sato S."/>
            <person name="Yoshikawa S."/>
            <person name="Kazumasa Y."/>
            <person name="Nakamura Y."/>
            <person name="Ichinomiya M."/>
            <person name="Saitoh K."/>
            <person name="Sato N."/>
            <person name="Blanc-Mathieu R."/>
            <person name="Endo H."/>
            <person name="Kuwata A."/>
            <person name="Ogata H."/>
        </authorList>
    </citation>
    <scope>NUCLEOTIDE SEQUENCE</scope>
</reference>
<feature type="domain" description="N-acetyltransferase" evidence="2">
    <location>
        <begin position="1"/>
        <end position="122"/>
    </location>
</feature>
<feature type="compositionally biased region" description="Acidic residues" evidence="1">
    <location>
        <begin position="25"/>
        <end position="44"/>
    </location>
</feature>
<comment type="caution">
    <text evidence="3">The sequence shown here is derived from an EMBL/GenBank/DDBJ whole genome shotgun (WGS) entry which is preliminary data.</text>
</comment>
<accession>A0A9W7DWN4</accession>
<dbReference type="Pfam" id="PF13718">
    <property type="entry name" value="GNAT_acetyltr_2"/>
    <property type="match status" value="1"/>
</dbReference>
<sequence length="450" mass="50233">MGYGSRAIEELWRYFNGDVVNLNGEESESESEGEGEGEGVEEGEGGSRLLTEKLKPRKKLPPLLLPLGELKENLKLDWIGTSFGLTPGLFKFWARTGMKMLYTRQTPNELTGEYSSIMLTSLPNRTKFNDNWLPAYVADARRRFLSLWGGTFRELKVRGVLDILQDGKDYTGKVGELVKKGMGEGGGRKKGEMTKKERKAVNAYERLEKRWHRNVAVIERVNALLCLKGTWDHVEDPPKRSASLKRKRLDDGVEASPLSATPTRIFFGASAFLKLLLMVGWVVADHILELQMALTTLQCLELLGLQLKGKVPPELLAITHLMNSPINGEFISSDDNIAKAGKVSEMIGGDPTANFDERLKKKMLAVIRELKELAQQEEFKHAFGFTSTISGNSEKFELSSTQFIYLFFDTMAGIFRLKVDANFDAEVDAEVVTEAATEVASSDDEEGGFF</sequence>
<evidence type="ECO:0000259" key="2">
    <source>
        <dbReference type="Pfam" id="PF13718"/>
    </source>
</evidence>